<dbReference type="NCBIfam" id="TIGR03696">
    <property type="entry name" value="Rhs_assc_core"/>
    <property type="match status" value="1"/>
</dbReference>
<keyword evidence="2" id="KW-0812">Transmembrane</keyword>
<dbReference type="Pfam" id="PF25023">
    <property type="entry name" value="TEN_YD-shell"/>
    <property type="match status" value="1"/>
</dbReference>
<feature type="transmembrane region" description="Helical" evidence="2">
    <location>
        <begin position="1431"/>
        <end position="1452"/>
    </location>
</feature>
<dbReference type="RefSeq" id="WP_074018361.1">
    <property type="nucleotide sequence ID" value="NZ_CAWMWP010000001.1"/>
</dbReference>
<feature type="domain" description="Teneurin-like YD-shell" evidence="3">
    <location>
        <begin position="1024"/>
        <end position="1338"/>
    </location>
</feature>
<dbReference type="EMBL" id="MKGR01000001">
    <property type="protein sequence ID" value="OKP09070.1"/>
    <property type="molecule type" value="Genomic_DNA"/>
</dbReference>
<keyword evidence="5" id="KW-1185">Reference proteome</keyword>
<dbReference type="Gene3D" id="2.180.10.10">
    <property type="entry name" value="RHS repeat-associated core"/>
    <property type="match status" value="1"/>
</dbReference>
<organism evidence="4 5">
    <name type="scientific">Xenorhabdus thuongxuanensis</name>
    <dbReference type="NCBI Taxonomy" id="1873484"/>
    <lineage>
        <taxon>Bacteria</taxon>
        <taxon>Pseudomonadati</taxon>
        <taxon>Pseudomonadota</taxon>
        <taxon>Gammaproteobacteria</taxon>
        <taxon>Enterobacterales</taxon>
        <taxon>Morganellaceae</taxon>
        <taxon>Xenorhabdus</taxon>
    </lineage>
</organism>
<evidence type="ECO:0000259" key="3">
    <source>
        <dbReference type="Pfam" id="PF25023"/>
    </source>
</evidence>
<evidence type="ECO:0000256" key="2">
    <source>
        <dbReference type="SAM" id="Phobius"/>
    </source>
</evidence>
<dbReference type="PANTHER" id="PTHR32305:SF15">
    <property type="entry name" value="PROTEIN RHSA-RELATED"/>
    <property type="match status" value="1"/>
</dbReference>
<feature type="transmembrane region" description="Helical" evidence="2">
    <location>
        <begin position="1368"/>
        <end position="1391"/>
    </location>
</feature>
<dbReference type="Pfam" id="PF05593">
    <property type="entry name" value="RHS_repeat"/>
    <property type="match status" value="1"/>
</dbReference>
<comment type="caution">
    <text evidence="4">The sequence shown here is derived from an EMBL/GenBank/DDBJ whole genome shotgun (WGS) entry which is preliminary data.</text>
</comment>
<dbReference type="InterPro" id="IPR022385">
    <property type="entry name" value="Rhs_assc_core"/>
</dbReference>
<dbReference type="InterPro" id="IPR056823">
    <property type="entry name" value="TEN-like_YD-shell"/>
</dbReference>
<dbReference type="InterPro" id="IPR006530">
    <property type="entry name" value="YD"/>
</dbReference>
<dbReference type="Proteomes" id="UP000186277">
    <property type="component" value="Unassembled WGS sequence"/>
</dbReference>
<evidence type="ECO:0000256" key="1">
    <source>
        <dbReference type="ARBA" id="ARBA00022737"/>
    </source>
</evidence>
<proteinExistence type="predicted"/>
<protein>
    <submittedName>
        <fullName evidence="4">RhsA protein in rhs element</fullName>
    </submittedName>
</protein>
<dbReference type="NCBIfam" id="TIGR01643">
    <property type="entry name" value="YD_repeat_2x"/>
    <property type="match status" value="1"/>
</dbReference>
<gene>
    <name evidence="4" type="ORF">Xentx_00156</name>
</gene>
<evidence type="ECO:0000313" key="5">
    <source>
        <dbReference type="Proteomes" id="UP000186277"/>
    </source>
</evidence>
<name>A0A1Q5U9C6_9GAMM</name>
<feature type="transmembrane region" description="Helical" evidence="2">
    <location>
        <begin position="1398"/>
        <end position="1419"/>
    </location>
</feature>
<sequence length="1699" mass="189733">MQNNFFSHAHNFQSAATGSVDPRTGLFTYMMLVAQLTGNNHLGPTQTIALSYNPLNIGNIGFGIGFSLGLTQYDSQQRQLSLSTGEHYKVDEYEDTVYLKQYKQDVVRFEKDVAQNVYRVIHKSGMVEILTGPDNAYHLKVPTQIFTPLGHSLKLDWESDFGPVLFLTAITDDTGRVLLKVHYEHGSYTRFTVWPGTTEAYEIQLLFANDYVTQVQKDTITGKALTWEIGYDIESQFLNRVASPTGLTEKVNYHLDGHRFPDGAPLSSLPYVTQYTQSPGHSPDSDIVRTYQYTAANFLGYGAQGRWHPDEDYLYGVLSDYQYGSTEHWDNGTTQRHITRRYNKYHLLVAEMTEQNGCKREHKTSYYAQVGLSFEEQSPQFQMPKMADISFNDVSDVEVVQTEFDEAGNPTMQIAPDGTRTDWVYYPVKGEEGACPASPHGFVRFVKSKTVTPGKSSPEGTYDDAPIHQVVYRYDLLPTLAGAPGTHAVVCTYQGWYSAGQLLHESQTRYMNDVNSPDHGRIHRIDETIYARSGKELAAGKTWKSYQTFSYTLQGEALIKSTEWTGHDQLSFTTQATQSQVSDKLWHEVDAQGRTADYTYDDIGRISNHISNAHTDYCQTVQYDYAIEETGVMTTMKTDVWGNQVRIRFNGLGHAYQQEILEKGQPDQVWQLISEMERDRWGRVVTQTWHDWLPAENGTDSAPRVVQVSSHQRIEYDDWGKPHRISRDTGGSVQHDYDPVTRTARITRQAEGLTFSHCTVEYNKRHQPVTMTLYDSQGRQYSQQHSHYDGLGRLRATIDALGQKTEYTYDLLGRLLTISHSDGTVVRKSYAPFTTDSLVTQIAVGDKVLGTRNFDSLHRLIVTTSGGRTYRSSYQGKNPYPSQVTDPLGQTTMYTYEPLLDHALTQVEAGEIQQRFTYDPKTGMMTEASAAQRATHRMGYTASGRLQRETFHFEDAKAGAAREAHYTYSPIGRLTAYQDVTGKKCHVSFDEFGRPIATRDADIDVVLTYDAASRVKCWCVHDKQHNQTLTTTLSFDDFERETQRQIQTETDTLTLEQTYTVTGQIASRLTRSQNAGLLRQETYTYDPARRWLTEYHCTGSECPRDAYGFSIASQRFTYDLLGNILTCITTLNDGSRDTATFTYNASDPCQLHTITHTHPNYPATITLVYDAAGRLIDDEAGRHLTYDVLGRLMSVRFSDSTSTYAYDASNRLVLQQMGTDKTHELYYQGTVRVAEILRESGTATRLLRTQGELVATITDTQTNLLGTDSHSSVLVSHKNDGTQTRYRYSPYGQQAAEESNPDIPAYNGERVDPVMGTYHLGNGYRAYNPVLMRFNAPDSLSPFGAGGLNAYAYCLGDPINRIDPTGHLSLGSLFGIIGGVIGLIVGLAMAIPTGGASLAGDAAIIAGLVADVTGIASAATEDSNPRASATLGWISLGFGALSLGAGAIGGIARGLRRMGQQSSEFSEAFGVGFSSGGGRRMNLALPGELQGRMSSDHVVAFRRAINEERIVRVENPTGSGIYTVGLETQGLLPAEGEVEYLRRAFFKPRGDNSTIEIIDNTIPLGNGVVHSLDISSEQFEALYLHFIEAGILDVRNISDRVVSSVNTLRLIVQSHISRVELMSGSTINIMENLWHTAEFSHFDINNWLYHVMRQSLPSLEFPSNILLNNGAFQFFNNNLIPDMRRALAGFLSNIAQFSH</sequence>
<keyword evidence="1" id="KW-0677">Repeat</keyword>
<dbReference type="InterPro" id="IPR031325">
    <property type="entry name" value="RHS_repeat"/>
</dbReference>
<dbReference type="PANTHER" id="PTHR32305">
    <property type="match status" value="1"/>
</dbReference>
<dbReference type="InterPro" id="IPR050708">
    <property type="entry name" value="T6SS_VgrG/RHS"/>
</dbReference>
<keyword evidence="2" id="KW-0472">Membrane</keyword>
<accession>A0A1Q5U9C6</accession>
<dbReference type="OrthoDB" id="5862074at2"/>
<evidence type="ECO:0000313" key="4">
    <source>
        <dbReference type="EMBL" id="OKP09070.1"/>
    </source>
</evidence>
<reference evidence="4 5" key="1">
    <citation type="submission" date="2016-09" db="EMBL/GenBank/DDBJ databases">
        <title>Xenorhabdus thuongxuanensis sp. nov. and Xenorhabdus eapokensis sp. nov., isolated from Steinernema species.</title>
        <authorList>
            <person name="Kaempfer P."/>
            <person name="Tobias N.J."/>
            <person name="Phan Ke L."/>
            <person name="Bode H.B."/>
            <person name="Glaeser S.P."/>
        </authorList>
    </citation>
    <scope>NUCLEOTIDE SEQUENCE [LARGE SCALE GENOMIC DNA]</scope>
    <source>
        <strain evidence="4 5">30TX1</strain>
    </source>
</reference>
<keyword evidence="2" id="KW-1133">Transmembrane helix</keyword>